<keyword evidence="4" id="KW-1185">Reference proteome</keyword>
<evidence type="ECO:0000259" key="2">
    <source>
        <dbReference type="PROSITE" id="PS50858"/>
    </source>
</evidence>
<dbReference type="EMBL" id="OU015568">
    <property type="protein sequence ID" value="CAG5091725.1"/>
    <property type="molecule type" value="Genomic_DNA"/>
</dbReference>
<name>A0ABN7S8A2_OIKDI</name>
<dbReference type="Pfam" id="PF03909">
    <property type="entry name" value="BSD"/>
    <property type="match status" value="1"/>
</dbReference>
<dbReference type="SUPFAM" id="SSF140383">
    <property type="entry name" value="BSD domain-like"/>
    <property type="match status" value="1"/>
</dbReference>
<dbReference type="PANTHER" id="PTHR16019:SF5">
    <property type="entry name" value="BSD DOMAIN-CONTAINING PROTEIN 1"/>
    <property type="match status" value="1"/>
</dbReference>
<dbReference type="InterPro" id="IPR035925">
    <property type="entry name" value="BSD_dom_sf"/>
</dbReference>
<dbReference type="PANTHER" id="PTHR16019">
    <property type="entry name" value="SYNAPSE-ASSOCIATED PROTEIN"/>
    <property type="match status" value="1"/>
</dbReference>
<dbReference type="PROSITE" id="PS50858">
    <property type="entry name" value="BSD"/>
    <property type="match status" value="1"/>
</dbReference>
<feature type="domain" description="BSD" evidence="2">
    <location>
        <begin position="180"/>
        <end position="232"/>
    </location>
</feature>
<protein>
    <submittedName>
        <fullName evidence="3">Oidioi.mRNA.OKI2018_I69.PAR.g13215.t1.cds</fullName>
    </submittedName>
</protein>
<feature type="region of interest" description="Disordered" evidence="1">
    <location>
        <begin position="1"/>
        <end position="20"/>
    </location>
</feature>
<gene>
    <name evidence="3" type="ORF">OKIOD_LOCUS4773</name>
</gene>
<feature type="region of interest" description="Disordered" evidence="1">
    <location>
        <begin position="125"/>
        <end position="155"/>
    </location>
</feature>
<evidence type="ECO:0000313" key="3">
    <source>
        <dbReference type="EMBL" id="CAG5091725.1"/>
    </source>
</evidence>
<proteinExistence type="predicted"/>
<dbReference type="InterPro" id="IPR005607">
    <property type="entry name" value="BSD_dom"/>
</dbReference>
<organism evidence="3 4">
    <name type="scientific">Oikopleura dioica</name>
    <name type="common">Tunicate</name>
    <dbReference type="NCBI Taxonomy" id="34765"/>
    <lineage>
        <taxon>Eukaryota</taxon>
        <taxon>Metazoa</taxon>
        <taxon>Chordata</taxon>
        <taxon>Tunicata</taxon>
        <taxon>Appendicularia</taxon>
        <taxon>Copelata</taxon>
        <taxon>Oikopleuridae</taxon>
        <taxon>Oikopleura</taxon>
    </lineage>
</organism>
<dbReference type="SMART" id="SM00751">
    <property type="entry name" value="BSD"/>
    <property type="match status" value="1"/>
</dbReference>
<dbReference type="InterPro" id="IPR051494">
    <property type="entry name" value="BSD_domain-containing"/>
</dbReference>
<feature type="compositionally biased region" description="Basic and acidic residues" evidence="1">
    <location>
        <begin position="1"/>
        <end position="12"/>
    </location>
</feature>
<dbReference type="Gene3D" id="1.10.3970.10">
    <property type="entry name" value="BSD domain"/>
    <property type="match status" value="1"/>
</dbReference>
<feature type="compositionally biased region" description="Polar residues" evidence="1">
    <location>
        <begin position="141"/>
        <end position="154"/>
    </location>
</feature>
<feature type="region of interest" description="Disordered" evidence="1">
    <location>
        <begin position="250"/>
        <end position="273"/>
    </location>
</feature>
<accession>A0ABN7S8A2</accession>
<evidence type="ECO:0000256" key="1">
    <source>
        <dbReference type="SAM" id="MobiDB-lite"/>
    </source>
</evidence>
<sequence length="325" mass="36463">MSSEGEKQKEGGDASQSWGGWASWATNAVTSAVEKVNNVAEESINAISEASEFMQRDLEEFAKVVKEDSSAILSAATEASYQSINHYAGEEIAKETANYTKAGVSLLGTGLRTLVDGVEKVLLESDHESEDDEEISENQKETPSLPENKSQTNLEEPIYETNPQIYLRDPMDPNFDSWKANFNKTIEARKNKLTEILIARTNVRLMYNKLVPKKANHNDFWARYLYRLELEGLVPDTDHVHAPDELELSTTSALSEGEKQGESSPYSAESESLDVVNKDEIKKIADSDEDCDMDDWEKDLDLDITEEEMNKALAEVDDDWDFEDA</sequence>
<reference evidence="3 4" key="1">
    <citation type="submission" date="2021-04" db="EMBL/GenBank/DDBJ databases">
        <authorList>
            <person name="Bliznina A."/>
        </authorList>
    </citation>
    <scope>NUCLEOTIDE SEQUENCE [LARGE SCALE GENOMIC DNA]</scope>
</reference>
<feature type="compositionally biased region" description="Acidic residues" evidence="1">
    <location>
        <begin position="127"/>
        <end position="136"/>
    </location>
</feature>
<dbReference type="Proteomes" id="UP001158576">
    <property type="component" value="Chromosome PAR"/>
</dbReference>
<evidence type="ECO:0000313" key="4">
    <source>
        <dbReference type="Proteomes" id="UP001158576"/>
    </source>
</evidence>